<evidence type="ECO:0000256" key="2">
    <source>
        <dbReference type="ARBA" id="ARBA00007635"/>
    </source>
</evidence>
<dbReference type="Proteomes" id="UP001151529">
    <property type="component" value="Chromosome 16"/>
</dbReference>
<keyword evidence="9" id="KW-1185">Reference proteome</keyword>
<feature type="transmembrane region" description="Helical" evidence="6">
    <location>
        <begin position="79"/>
        <end position="97"/>
    </location>
</feature>
<dbReference type="AlphaFoldDB" id="A0A9Q0ZYD1"/>
<feature type="transmembrane region" description="Helical" evidence="6">
    <location>
        <begin position="182"/>
        <end position="202"/>
    </location>
</feature>
<dbReference type="InterPro" id="IPR030184">
    <property type="entry name" value="WAT1-related"/>
</dbReference>
<sequence length="371" mass="39679">MAEMNCYREVLPFAAMVTMECVNVGLNTLFKAATSAGMSYHVFVAYAYAVAALVLLPAPFVSRSSRVLPPMNFSIISKIALLGIIGSSSQIMGYTGISYSSPALASAISNLIPAFTFIFAIIFRMESVALGRTSSQAKLLGTILSISGAFIVTLYKGPPLIISSNSSITLHQHLHSTKNSNWILGGIFLTAEYILVPLWYILQTQIMKEYPAELTVVFFYNLSVSIIGAIVALITEGTSSAWVVRPNIALVSILCSGFLGSCLNNTVHTWALHLKGPVFVAMFKPLSIAIAVAMGIMFLGETLYLGSVIGATIISIGFYTVMWGKAKEEVGDDGDTASPESPEGPSVTRLQGCKVTRSTGLGRSRKALICT</sequence>
<evidence type="ECO:0000256" key="4">
    <source>
        <dbReference type="ARBA" id="ARBA00022989"/>
    </source>
</evidence>
<reference evidence="8" key="2">
    <citation type="journal article" date="2023" name="Int. J. Mol. Sci.">
        <title>De Novo Assembly and Annotation of 11 Diverse Shrub Willow (Salix) Genomes Reveals Novel Gene Organization in Sex-Linked Regions.</title>
        <authorList>
            <person name="Hyden B."/>
            <person name="Feng K."/>
            <person name="Yates T.B."/>
            <person name="Jawdy S."/>
            <person name="Cereghino C."/>
            <person name="Smart L.B."/>
            <person name="Muchero W."/>
        </authorList>
    </citation>
    <scope>NUCLEOTIDE SEQUENCE [LARGE SCALE GENOMIC DNA]</scope>
    <source>
        <tissue evidence="8">Shoot tip</tissue>
    </source>
</reference>
<dbReference type="GO" id="GO:0022857">
    <property type="term" value="F:transmembrane transporter activity"/>
    <property type="evidence" value="ECO:0007669"/>
    <property type="project" value="InterPro"/>
</dbReference>
<name>A0A9Q0ZYD1_SALVM</name>
<proteinExistence type="inferred from homology"/>
<feature type="transmembrane region" description="Helical" evidence="6">
    <location>
        <begin position="38"/>
        <end position="58"/>
    </location>
</feature>
<comment type="subcellular location">
    <subcellularLocation>
        <location evidence="1 6">Membrane</location>
        <topology evidence="1 6">Multi-pass membrane protein</topology>
    </subcellularLocation>
</comment>
<keyword evidence="4 6" id="KW-1133">Transmembrane helix</keyword>
<feature type="transmembrane region" description="Helical" evidence="6">
    <location>
        <begin position="304"/>
        <end position="322"/>
    </location>
</feature>
<accession>A0A9Q0ZYD1</accession>
<evidence type="ECO:0000259" key="7">
    <source>
        <dbReference type="Pfam" id="PF00892"/>
    </source>
</evidence>
<evidence type="ECO:0000256" key="3">
    <source>
        <dbReference type="ARBA" id="ARBA00022692"/>
    </source>
</evidence>
<evidence type="ECO:0000256" key="1">
    <source>
        <dbReference type="ARBA" id="ARBA00004141"/>
    </source>
</evidence>
<feature type="domain" description="EamA" evidence="7">
    <location>
        <begin position="24"/>
        <end position="153"/>
    </location>
</feature>
<evidence type="ECO:0000256" key="6">
    <source>
        <dbReference type="RuleBase" id="RU363077"/>
    </source>
</evidence>
<feature type="transmembrane region" description="Helical" evidence="6">
    <location>
        <begin position="247"/>
        <end position="266"/>
    </location>
</feature>
<dbReference type="InterPro" id="IPR000620">
    <property type="entry name" value="EamA_dom"/>
</dbReference>
<feature type="transmembrane region" description="Helical" evidence="6">
    <location>
        <begin position="278"/>
        <end position="298"/>
    </location>
</feature>
<comment type="caution">
    <text evidence="8">The sequence shown here is derived from an EMBL/GenBank/DDBJ whole genome shotgun (WGS) entry which is preliminary data.</text>
</comment>
<dbReference type="SUPFAM" id="SSF103481">
    <property type="entry name" value="Multidrug resistance efflux transporter EmrE"/>
    <property type="match status" value="2"/>
</dbReference>
<dbReference type="OrthoDB" id="1728340at2759"/>
<dbReference type="GO" id="GO:0016020">
    <property type="term" value="C:membrane"/>
    <property type="evidence" value="ECO:0007669"/>
    <property type="project" value="UniProtKB-SubCell"/>
</dbReference>
<organism evidence="8 9">
    <name type="scientific">Salix viminalis</name>
    <name type="common">Common osier</name>
    <name type="synonym">Basket willow</name>
    <dbReference type="NCBI Taxonomy" id="40686"/>
    <lineage>
        <taxon>Eukaryota</taxon>
        <taxon>Viridiplantae</taxon>
        <taxon>Streptophyta</taxon>
        <taxon>Embryophyta</taxon>
        <taxon>Tracheophyta</taxon>
        <taxon>Spermatophyta</taxon>
        <taxon>Magnoliopsida</taxon>
        <taxon>eudicotyledons</taxon>
        <taxon>Gunneridae</taxon>
        <taxon>Pentapetalae</taxon>
        <taxon>rosids</taxon>
        <taxon>fabids</taxon>
        <taxon>Malpighiales</taxon>
        <taxon>Salicaceae</taxon>
        <taxon>Saliceae</taxon>
        <taxon>Salix</taxon>
    </lineage>
</organism>
<evidence type="ECO:0000256" key="5">
    <source>
        <dbReference type="ARBA" id="ARBA00023136"/>
    </source>
</evidence>
<dbReference type="Pfam" id="PF00892">
    <property type="entry name" value="EamA"/>
    <property type="match status" value="1"/>
</dbReference>
<gene>
    <name evidence="8" type="ORF">OIU85_001993</name>
</gene>
<evidence type="ECO:0000313" key="9">
    <source>
        <dbReference type="Proteomes" id="UP001151529"/>
    </source>
</evidence>
<comment type="similarity">
    <text evidence="2 6">Belongs to the drug/metabolite transporter (DMT) superfamily. Plant drug/metabolite exporter (P-DME) (TC 2.A.7.4) family.</text>
</comment>
<feature type="transmembrane region" description="Helical" evidence="6">
    <location>
        <begin position="137"/>
        <end position="155"/>
    </location>
</feature>
<keyword evidence="5 6" id="KW-0472">Membrane</keyword>
<protein>
    <recommendedName>
        <fullName evidence="6">WAT1-related protein</fullName>
    </recommendedName>
</protein>
<reference evidence="8" key="1">
    <citation type="submission" date="2022-11" db="EMBL/GenBank/DDBJ databases">
        <authorList>
            <person name="Hyden B.L."/>
            <person name="Feng K."/>
            <person name="Yates T."/>
            <person name="Jawdy S."/>
            <person name="Smart L.B."/>
            <person name="Muchero W."/>
        </authorList>
    </citation>
    <scope>NUCLEOTIDE SEQUENCE</scope>
    <source>
        <tissue evidence="8">Shoot tip</tissue>
    </source>
</reference>
<evidence type="ECO:0000313" key="8">
    <source>
        <dbReference type="EMBL" id="KAJ6751515.1"/>
    </source>
</evidence>
<dbReference type="InterPro" id="IPR037185">
    <property type="entry name" value="EmrE-like"/>
</dbReference>
<feature type="transmembrane region" description="Helical" evidence="6">
    <location>
        <begin position="103"/>
        <end position="125"/>
    </location>
</feature>
<dbReference type="EMBL" id="JAPFFL010000001">
    <property type="protein sequence ID" value="KAJ6751515.1"/>
    <property type="molecule type" value="Genomic_DNA"/>
</dbReference>
<keyword evidence="3 6" id="KW-0812">Transmembrane</keyword>
<feature type="transmembrane region" description="Helical" evidence="6">
    <location>
        <begin position="214"/>
        <end position="235"/>
    </location>
</feature>
<dbReference type="PANTHER" id="PTHR31218">
    <property type="entry name" value="WAT1-RELATED PROTEIN"/>
    <property type="match status" value="1"/>
</dbReference>